<accession>A0A8D0HN93</accession>
<evidence type="ECO:0000256" key="1">
    <source>
        <dbReference type="ARBA" id="ARBA00001947"/>
    </source>
</evidence>
<keyword evidence="3" id="KW-0479">Metal-binding</keyword>
<evidence type="ECO:0000259" key="8">
    <source>
        <dbReference type="Pfam" id="PF01431"/>
    </source>
</evidence>
<evidence type="ECO:0000259" key="9">
    <source>
        <dbReference type="Pfam" id="PF05649"/>
    </source>
</evidence>
<dbReference type="GO" id="GO:0016485">
    <property type="term" value="P:protein processing"/>
    <property type="evidence" value="ECO:0007669"/>
    <property type="project" value="TreeGrafter"/>
</dbReference>
<reference evidence="10" key="1">
    <citation type="submission" date="2025-08" db="UniProtKB">
        <authorList>
            <consortium name="Ensembl"/>
        </authorList>
    </citation>
    <scope>IDENTIFICATION</scope>
</reference>
<dbReference type="OMA" id="CLEHHYA"/>
<dbReference type="Pfam" id="PF01431">
    <property type="entry name" value="Peptidase_M13"/>
    <property type="match status" value="1"/>
</dbReference>
<dbReference type="Gene3D" id="3.40.390.10">
    <property type="entry name" value="Collagenase (Catalytic Domain)"/>
    <property type="match status" value="1"/>
</dbReference>
<keyword evidence="4" id="KW-0378">Hydrolase</keyword>
<dbReference type="InterPro" id="IPR018497">
    <property type="entry name" value="Peptidase_M13_C"/>
</dbReference>
<feature type="domain" description="Peptidase M13 C-terminal" evidence="8">
    <location>
        <begin position="529"/>
        <end position="635"/>
    </location>
</feature>
<evidence type="ECO:0000256" key="3">
    <source>
        <dbReference type="ARBA" id="ARBA00022723"/>
    </source>
</evidence>
<reference evidence="10" key="2">
    <citation type="submission" date="2025-09" db="UniProtKB">
        <authorList>
            <consortium name="Ensembl"/>
        </authorList>
    </citation>
    <scope>IDENTIFICATION</scope>
</reference>
<evidence type="ECO:0000313" key="11">
    <source>
        <dbReference type="Proteomes" id="UP000694392"/>
    </source>
</evidence>
<dbReference type="InterPro" id="IPR024079">
    <property type="entry name" value="MetalloPept_cat_dom_sf"/>
</dbReference>
<dbReference type="InterPro" id="IPR042089">
    <property type="entry name" value="Peptidase_M13_dom_2"/>
</dbReference>
<keyword evidence="6" id="KW-0482">Metalloprotease</keyword>
<keyword evidence="7" id="KW-0472">Membrane</keyword>
<keyword evidence="2" id="KW-0645">Protease</keyword>
<dbReference type="GO" id="GO:0004222">
    <property type="term" value="F:metalloendopeptidase activity"/>
    <property type="evidence" value="ECO:0007669"/>
    <property type="project" value="InterPro"/>
</dbReference>
<evidence type="ECO:0000256" key="2">
    <source>
        <dbReference type="ARBA" id="ARBA00022670"/>
    </source>
</evidence>
<dbReference type="PRINTS" id="PR00786">
    <property type="entry name" value="NEPRILYSIN"/>
</dbReference>
<dbReference type="AlphaFoldDB" id="A0A8D0HN93"/>
<dbReference type="InterPro" id="IPR000718">
    <property type="entry name" value="Peptidase_M13"/>
</dbReference>
<evidence type="ECO:0000313" key="10">
    <source>
        <dbReference type="Ensembl" id="ENSSPUP00000021594.1"/>
    </source>
</evidence>
<name>A0A8D0HN93_SPHPU</name>
<feature type="transmembrane region" description="Helical" evidence="7">
    <location>
        <begin position="27"/>
        <end position="48"/>
    </location>
</feature>
<dbReference type="GeneTree" id="ENSGT00940000156050"/>
<keyword evidence="11" id="KW-1185">Reference proteome</keyword>
<dbReference type="InterPro" id="IPR008753">
    <property type="entry name" value="Peptidase_M13_N"/>
</dbReference>
<dbReference type="PROSITE" id="PS51885">
    <property type="entry name" value="NEPRILYSIN"/>
    <property type="match status" value="1"/>
</dbReference>
<keyword evidence="5" id="KW-0862">Zinc</keyword>
<dbReference type="GO" id="GO:0005886">
    <property type="term" value="C:plasma membrane"/>
    <property type="evidence" value="ECO:0007669"/>
    <property type="project" value="TreeGrafter"/>
</dbReference>
<evidence type="ECO:0000256" key="6">
    <source>
        <dbReference type="ARBA" id="ARBA00023049"/>
    </source>
</evidence>
<dbReference type="Pfam" id="PF05649">
    <property type="entry name" value="Peptidase_M13_N"/>
    <property type="match status" value="1"/>
</dbReference>
<keyword evidence="7" id="KW-1133">Transmembrane helix</keyword>
<protein>
    <submittedName>
        <fullName evidence="10">Uncharacterized protein</fullName>
    </submittedName>
</protein>
<feature type="domain" description="Peptidase M13 N-terminal" evidence="9">
    <location>
        <begin position="78"/>
        <end position="468"/>
    </location>
</feature>
<comment type="cofactor">
    <cofactor evidence="1">
        <name>Zn(2+)</name>
        <dbReference type="ChEBI" id="CHEBI:29105"/>
    </cofactor>
</comment>
<keyword evidence="7" id="KW-0812">Transmembrane</keyword>
<sequence length="649" mass="74391">MKTSQKVSEEDSRALGKKRRSLRGKSLLVFVLLLSAILGFALLLAYTIRTCGLEPCNAEECLVLLAKLLAARNASTDPCEDFFSYSCRKWEANHTLGMSMQSVTVFDELLEENQLILKRLLEQQFGGRGSAKEKAIRFYHSCMDTRQIEAQGGQPLKALIKLVGGWSITGHWKPTDFNQTLQTLMGKYNTFPFFKAYVGPSASDPSINIIQIDHPQFEMPPESNYKEISSYSKVVRMYLLYLMELGSLLGGHQNVTMTDISLTLSFISYLQKEVTPLQERQKRRMLFHYTTIRELQEQAPAIDWLSSLQAAFHPVQLNASQPIAVHDMDYLKGMSRLIGEWQNRRQVSQIYMILCLVGNLSPALDSQFQDARQKLMDQLHGKSELGTAMAERWRKCLSETSIFFEPVLGEMIVQEIFPQKAKELAKKIFYEVREALYSQLDQVEWMDKQTRQEARDKVNSLQLEIGYPENILQTAKVDHEYQDLEIHANAFFHNVVACLKFLRKNFSLKLLYPQPHHNQWEVVPWSVHSYYSMRRHAVVFPAGMFRIPFFHTKFPSAVNFGAMGVFMAHELLHTFYEYVLPENCPGCNSEMLLQGIDCLVRQYESYSLQGLHINGTFTLLENAADTGGLAIAYKVSTIQIYLLFMSVEC</sequence>
<organism evidence="10 11">
    <name type="scientific">Sphenodon punctatus</name>
    <name type="common">Tuatara</name>
    <name type="synonym">Hatteria punctata</name>
    <dbReference type="NCBI Taxonomy" id="8508"/>
    <lineage>
        <taxon>Eukaryota</taxon>
        <taxon>Metazoa</taxon>
        <taxon>Chordata</taxon>
        <taxon>Craniata</taxon>
        <taxon>Vertebrata</taxon>
        <taxon>Euteleostomi</taxon>
        <taxon>Lepidosauria</taxon>
        <taxon>Sphenodontia</taxon>
        <taxon>Sphenodontidae</taxon>
        <taxon>Sphenodon</taxon>
    </lineage>
</organism>
<dbReference type="SUPFAM" id="SSF55486">
    <property type="entry name" value="Metalloproteases ('zincins'), catalytic domain"/>
    <property type="match status" value="1"/>
</dbReference>
<evidence type="ECO:0000256" key="7">
    <source>
        <dbReference type="SAM" id="Phobius"/>
    </source>
</evidence>
<dbReference type="Gene3D" id="1.10.1380.10">
    <property type="entry name" value="Neutral endopeptidase , domain2"/>
    <property type="match status" value="1"/>
</dbReference>
<dbReference type="PANTHER" id="PTHR11733">
    <property type="entry name" value="ZINC METALLOPROTEASE FAMILY M13 NEPRILYSIN-RELATED"/>
    <property type="match status" value="1"/>
</dbReference>
<dbReference type="CDD" id="cd08662">
    <property type="entry name" value="M13"/>
    <property type="match status" value="1"/>
</dbReference>
<evidence type="ECO:0000256" key="5">
    <source>
        <dbReference type="ARBA" id="ARBA00022833"/>
    </source>
</evidence>
<evidence type="ECO:0000256" key="4">
    <source>
        <dbReference type="ARBA" id="ARBA00022801"/>
    </source>
</evidence>
<dbReference type="Ensembl" id="ENSSPUT00000023014.1">
    <property type="protein sequence ID" value="ENSSPUP00000021594.1"/>
    <property type="gene ID" value="ENSSPUG00000016585.1"/>
</dbReference>
<dbReference type="GO" id="GO:0046872">
    <property type="term" value="F:metal ion binding"/>
    <property type="evidence" value="ECO:0007669"/>
    <property type="project" value="UniProtKB-KW"/>
</dbReference>
<proteinExistence type="predicted"/>
<dbReference type="PANTHER" id="PTHR11733:SF128">
    <property type="entry name" value="KELL BLOOD GROUP GLYCOPROTEIN"/>
    <property type="match status" value="1"/>
</dbReference>
<dbReference type="Proteomes" id="UP000694392">
    <property type="component" value="Unplaced"/>
</dbReference>